<keyword evidence="4 7" id="KW-0418">Kinase</keyword>
<dbReference type="GO" id="GO:0009443">
    <property type="term" value="P:pyridoxal 5'-phosphate salvage"/>
    <property type="evidence" value="ECO:0007669"/>
    <property type="project" value="InterPro"/>
</dbReference>
<dbReference type="Pfam" id="PF08543">
    <property type="entry name" value="Phos_pyr_kin"/>
    <property type="match status" value="1"/>
</dbReference>
<dbReference type="PANTHER" id="PTHR10534">
    <property type="entry name" value="PYRIDOXAL KINASE"/>
    <property type="match status" value="1"/>
</dbReference>
<dbReference type="GO" id="GO:0005524">
    <property type="term" value="F:ATP binding"/>
    <property type="evidence" value="ECO:0007669"/>
    <property type="project" value="UniProtKB-KW"/>
</dbReference>
<evidence type="ECO:0000256" key="5">
    <source>
        <dbReference type="ARBA" id="ARBA00022840"/>
    </source>
</evidence>
<reference evidence="7 8" key="1">
    <citation type="submission" date="2016-10" db="EMBL/GenBank/DDBJ databases">
        <authorList>
            <person name="de Groot N.N."/>
        </authorList>
    </citation>
    <scope>NUCLEOTIDE SEQUENCE [LARGE SCALE GENOMIC DNA]</scope>
    <source>
        <strain evidence="7 8">LMG 18387</strain>
    </source>
</reference>
<evidence type="ECO:0000313" key="7">
    <source>
        <dbReference type="EMBL" id="SDI15739.1"/>
    </source>
</evidence>
<evidence type="ECO:0000259" key="6">
    <source>
        <dbReference type="Pfam" id="PF08543"/>
    </source>
</evidence>
<dbReference type="InterPro" id="IPR013749">
    <property type="entry name" value="PM/HMP-P_kinase-1"/>
</dbReference>
<dbReference type="EMBL" id="FNDG01000012">
    <property type="protein sequence ID" value="SDI15739.1"/>
    <property type="molecule type" value="Genomic_DNA"/>
</dbReference>
<dbReference type="EC" id="2.7.1.35" evidence="1"/>
<name>A0A1G8I9T1_9GAMM</name>
<sequence>MSVRPRPESLVPMSATSPALVLSIQSHVALGHVGNDAAVFPLQRLGFEVLPVHTVQFSNHTGYGQFRGQVFDAEHIREVLAGLRDRGVLSRVSAVLSGYLGDAAIGAVILDAVDEIRRDNPGVRYLCDPVMGDVGRGVFVNAAIPDFLRNLAIPCANIITPNQFEFELLTGSKLDSVDEAVRTARQLRGRGPDVVVITSLATPDLPADRLGTLAVDGEGAWLVSTPRLALHPLPNGMGDVFSATLLARLLSGQTLAQALELATATLYALVQKTAEGSRDLPLVVAQEQIVEPDQRYPAQQVQPL</sequence>
<evidence type="ECO:0000256" key="3">
    <source>
        <dbReference type="ARBA" id="ARBA00022741"/>
    </source>
</evidence>
<dbReference type="CDD" id="cd01173">
    <property type="entry name" value="pyridoxal_pyridoxamine_kinase"/>
    <property type="match status" value="1"/>
</dbReference>
<feature type="domain" description="Pyridoxamine kinase/Phosphomethylpyrimidine kinase" evidence="6">
    <location>
        <begin position="91"/>
        <end position="273"/>
    </location>
</feature>
<dbReference type="GO" id="GO:0008478">
    <property type="term" value="F:pyridoxal kinase activity"/>
    <property type="evidence" value="ECO:0007669"/>
    <property type="project" value="UniProtKB-EC"/>
</dbReference>
<dbReference type="InterPro" id="IPR029056">
    <property type="entry name" value="Ribokinase-like"/>
</dbReference>
<keyword evidence="3" id="KW-0547">Nucleotide-binding</keyword>
<gene>
    <name evidence="7" type="ORF">SAMN05216588_11217</name>
</gene>
<dbReference type="GO" id="GO:0005829">
    <property type="term" value="C:cytosol"/>
    <property type="evidence" value="ECO:0007669"/>
    <property type="project" value="TreeGrafter"/>
</dbReference>
<dbReference type="InterPro" id="IPR004625">
    <property type="entry name" value="PyrdxlKinase"/>
</dbReference>
<dbReference type="Gene3D" id="3.40.1190.20">
    <property type="match status" value="1"/>
</dbReference>
<dbReference type="AlphaFoldDB" id="A0A1G8I9T1"/>
<organism evidence="7 8">
    <name type="scientific">Phytopseudomonas flavescens</name>
    <dbReference type="NCBI Taxonomy" id="29435"/>
    <lineage>
        <taxon>Bacteria</taxon>
        <taxon>Pseudomonadati</taxon>
        <taxon>Pseudomonadota</taxon>
        <taxon>Gammaproteobacteria</taxon>
        <taxon>Pseudomonadales</taxon>
        <taxon>Pseudomonadaceae</taxon>
        <taxon>Phytopseudomonas</taxon>
    </lineage>
</organism>
<evidence type="ECO:0000256" key="1">
    <source>
        <dbReference type="ARBA" id="ARBA00012104"/>
    </source>
</evidence>
<dbReference type="SUPFAM" id="SSF53613">
    <property type="entry name" value="Ribokinase-like"/>
    <property type="match status" value="1"/>
</dbReference>
<protein>
    <recommendedName>
        <fullName evidence="1">pyridoxal kinase</fullName>
        <ecNumber evidence="1">2.7.1.35</ecNumber>
    </recommendedName>
</protein>
<dbReference type="STRING" id="29435.SAMN05216588_11217"/>
<dbReference type="NCBIfam" id="TIGR00687">
    <property type="entry name" value="pyridox_kin"/>
    <property type="match status" value="1"/>
</dbReference>
<dbReference type="NCBIfam" id="NF004398">
    <property type="entry name" value="PRK05756.1"/>
    <property type="match status" value="1"/>
</dbReference>
<evidence type="ECO:0000256" key="4">
    <source>
        <dbReference type="ARBA" id="ARBA00022777"/>
    </source>
</evidence>
<keyword evidence="5" id="KW-0067">ATP-binding</keyword>
<dbReference type="PANTHER" id="PTHR10534:SF2">
    <property type="entry name" value="PYRIDOXAL KINASE"/>
    <property type="match status" value="1"/>
</dbReference>
<evidence type="ECO:0000256" key="2">
    <source>
        <dbReference type="ARBA" id="ARBA00022679"/>
    </source>
</evidence>
<accession>A0A1G8I9T1</accession>
<proteinExistence type="predicted"/>
<dbReference type="Proteomes" id="UP000198606">
    <property type="component" value="Unassembled WGS sequence"/>
</dbReference>
<evidence type="ECO:0000313" key="8">
    <source>
        <dbReference type="Proteomes" id="UP000198606"/>
    </source>
</evidence>
<keyword evidence="2" id="KW-0808">Transferase</keyword>